<protein>
    <submittedName>
        <fullName evidence="4">Shugoshin_C domain-containing protein</fullName>
    </submittedName>
</protein>
<name>A0A183HDL8_9BILA</name>
<gene>
    <name evidence="2" type="ORF">OFLC_LOCUS5582</name>
</gene>
<feature type="region of interest" description="Disordered" evidence="1">
    <location>
        <begin position="254"/>
        <end position="280"/>
    </location>
</feature>
<evidence type="ECO:0000313" key="3">
    <source>
        <dbReference type="Proteomes" id="UP000267606"/>
    </source>
</evidence>
<feature type="compositionally biased region" description="Basic and acidic residues" evidence="1">
    <location>
        <begin position="34"/>
        <end position="45"/>
    </location>
</feature>
<evidence type="ECO:0000313" key="4">
    <source>
        <dbReference type="WBParaSite" id="OFLC_0000557901-mRNA-1"/>
    </source>
</evidence>
<dbReference type="WBParaSite" id="OFLC_0000557901-mRNA-1">
    <property type="protein sequence ID" value="OFLC_0000557901-mRNA-1"/>
    <property type="gene ID" value="OFLC_0000557901"/>
</dbReference>
<reference evidence="2 3" key="2">
    <citation type="submission" date="2018-11" db="EMBL/GenBank/DDBJ databases">
        <authorList>
            <consortium name="Pathogen Informatics"/>
        </authorList>
    </citation>
    <scope>NUCLEOTIDE SEQUENCE [LARGE SCALE GENOMIC DNA]</scope>
</reference>
<feature type="compositionally biased region" description="Polar residues" evidence="1">
    <location>
        <begin position="261"/>
        <end position="274"/>
    </location>
</feature>
<evidence type="ECO:0000256" key="1">
    <source>
        <dbReference type="SAM" id="MobiDB-lite"/>
    </source>
</evidence>
<accession>A0A183HDL8</accession>
<proteinExistence type="predicted"/>
<evidence type="ECO:0000313" key="2">
    <source>
        <dbReference type="EMBL" id="VDO43643.1"/>
    </source>
</evidence>
<feature type="region of interest" description="Disordered" evidence="1">
    <location>
        <begin position="211"/>
        <end position="232"/>
    </location>
</feature>
<feature type="compositionally biased region" description="Polar residues" evidence="1">
    <location>
        <begin position="86"/>
        <end position="102"/>
    </location>
</feature>
<reference evidence="4" key="1">
    <citation type="submission" date="2016-06" db="UniProtKB">
        <authorList>
            <consortium name="WormBaseParasite"/>
        </authorList>
    </citation>
    <scope>IDENTIFICATION</scope>
</reference>
<feature type="compositionally biased region" description="Basic and acidic residues" evidence="1">
    <location>
        <begin position="111"/>
        <end position="121"/>
    </location>
</feature>
<dbReference type="STRING" id="387005.A0A183HDL8"/>
<sequence>MREARAPPPKLSSLNKIYKRSSSAGTAAKNVVNNKERTQSLERSRPFSVCEKVVEEHEPYEPQSVIDPMQDKMHRRAQSMKEHPSHSTPRQVDQNSDLNSGKTKIPRRKDRITDRKTDGRRHLTTTSMSNSAENKKNYDDSHLKSFERQKTHTVIAPMQNQMALPNIDKTPLLTSEKITNKPKSVVRPILKQNQTQVASETVAREASGVLTHKNQNKAKYTRGNSESPSISHRIKKPVAKLPLSPTLSKVPSARIHAGIRTSVTASSDDSSNATEKSKRHHIDTFSKRHFFLKF</sequence>
<keyword evidence="3" id="KW-1185">Reference proteome</keyword>
<feature type="compositionally biased region" description="Polar residues" evidence="1">
    <location>
        <begin position="12"/>
        <end position="25"/>
    </location>
</feature>
<dbReference type="Proteomes" id="UP000267606">
    <property type="component" value="Unassembled WGS sequence"/>
</dbReference>
<dbReference type="EMBL" id="UZAJ01004870">
    <property type="protein sequence ID" value="VDO43643.1"/>
    <property type="molecule type" value="Genomic_DNA"/>
</dbReference>
<feature type="region of interest" description="Disordered" evidence="1">
    <location>
        <begin position="1"/>
        <end position="140"/>
    </location>
</feature>
<dbReference type="AlphaFoldDB" id="A0A183HDL8"/>
<organism evidence="4">
    <name type="scientific">Onchocerca flexuosa</name>
    <dbReference type="NCBI Taxonomy" id="387005"/>
    <lineage>
        <taxon>Eukaryota</taxon>
        <taxon>Metazoa</taxon>
        <taxon>Ecdysozoa</taxon>
        <taxon>Nematoda</taxon>
        <taxon>Chromadorea</taxon>
        <taxon>Rhabditida</taxon>
        <taxon>Spirurina</taxon>
        <taxon>Spiruromorpha</taxon>
        <taxon>Filarioidea</taxon>
        <taxon>Onchocercidae</taxon>
        <taxon>Onchocerca</taxon>
    </lineage>
</organism>
<feature type="compositionally biased region" description="Pro residues" evidence="1">
    <location>
        <begin position="1"/>
        <end position="10"/>
    </location>
</feature>